<dbReference type="AlphaFoldDB" id="A0A381UCL3"/>
<name>A0A381UCL3_9ZZZZ</name>
<evidence type="ECO:0000256" key="3">
    <source>
        <dbReference type="ARBA" id="ARBA00023237"/>
    </source>
</evidence>
<evidence type="ECO:0000313" key="5">
    <source>
        <dbReference type="EMBL" id="SVA25920.1"/>
    </source>
</evidence>
<dbReference type="PANTHER" id="PTHR38098">
    <property type="entry name" value="LPS-ASSEMBLY LIPOPROTEIN LPTE"/>
    <property type="match status" value="1"/>
</dbReference>
<evidence type="ECO:0000256" key="2">
    <source>
        <dbReference type="ARBA" id="ARBA00023136"/>
    </source>
</evidence>
<sequence length="190" mass="21027">MVSHDLHKFHQNQVSMIFIMLRRGVLHSGFVGVVVLMLGGCGFHLEGLGTLPNAMTLTYLESDKSYTDFYISMRNALRTNGSSLVSSPGEAGAVLKILDDSTGQRVLSVSARNTPREYEVFYAVTFSLQVGAQSLIPSESLIVTRSYTYDETRVLGKSAEERDLRRALADDLVRQVLRRIQVSQPRSPSG</sequence>
<reference evidence="5" key="1">
    <citation type="submission" date="2018-05" db="EMBL/GenBank/DDBJ databases">
        <authorList>
            <person name="Lanie J.A."/>
            <person name="Ng W.-L."/>
            <person name="Kazmierczak K.M."/>
            <person name="Andrzejewski T.M."/>
            <person name="Davidsen T.M."/>
            <person name="Wayne K.J."/>
            <person name="Tettelin H."/>
            <person name="Glass J.I."/>
            <person name="Rusch D."/>
            <person name="Podicherti R."/>
            <person name="Tsui H.-C.T."/>
            <person name="Winkler M.E."/>
        </authorList>
    </citation>
    <scope>NUCLEOTIDE SEQUENCE</scope>
</reference>
<dbReference type="Pfam" id="PF04390">
    <property type="entry name" value="LptE"/>
    <property type="match status" value="1"/>
</dbReference>
<dbReference type="PANTHER" id="PTHR38098:SF1">
    <property type="entry name" value="LPS-ASSEMBLY LIPOPROTEIN LPTE"/>
    <property type="match status" value="1"/>
</dbReference>
<organism evidence="5">
    <name type="scientific">marine metagenome</name>
    <dbReference type="NCBI Taxonomy" id="408172"/>
    <lineage>
        <taxon>unclassified sequences</taxon>
        <taxon>metagenomes</taxon>
        <taxon>ecological metagenomes</taxon>
    </lineage>
</organism>
<keyword evidence="2 4" id="KW-0472">Membrane</keyword>
<proteinExistence type="inferred from homology"/>
<dbReference type="GO" id="GO:0019867">
    <property type="term" value="C:outer membrane"/>
    <property type="evidence" value="ECO:0007669"/>
    <property type="project" value="InterPro"/>
</dbReference>
<keyword evidence="1" id="KW-0732">Signal</keyword>
<dbReference type="Gene3D" id="3.30.160.150">
    <property type="entry name" value="Lipoprotein like domain"/>
    <property type="match status" value="1"/>
</dbReference>
<evidence type="ECO:0008006" key="6">
    <source>
        <dbReference type="Google" id="ProtNLM"/>
    </source>
</evidence>
<feature type="transmembrane region" description="Helical" evidence="4">
    <location>
        <begin position="25"/>
        <end position="45"/>
    </location>
</feature>
<keyword evidence="4" id="KW-1133">Transmembrane helix</keyword>
<dbReference type="HAMAP" id="MF_01186">
    <property type="entry name" value="LPS_assembly_LptE"/>
    <property type="match status" value="1"/>
</dbReference>
<dbReference type="GO" id="GO:0015920">
    <property type="term" value="P:lipopolysaccharide transport"/>
    <property type="evidence" value="ECO:0007669"/>
    <property type="project" value="TreeGrafter"/>
</dbReference>
<dbReference type="GO" id="GO:0043165">
    <property type="term" value="P:Gram-negative-bacterium-type cell outer membrane assembly"/>
    <property type="evidence" value="ECO:0007669"/>
    <property type="project" value="InterPro"/>
</dbReference>
<dbReference type="EMBL" id="UINC01006171">
    <property type="protein sequence ID" value="SVA25920.1"/>
    <property type="molecule type" value="Genomic_DNA"/>
</dbReference>
<dbReference type="GO" id="GO:1990351">
    <property type="term" value="C:transporter complex"/>
    <property type="evidence" value="ECO:0007669"/>
    <property type="project" value="TreeGrafter"/>
</dbReference>
<accession>A0A381UCL3</accession>
<dbReference type="InterPro" id="IPR007485">
    <property type="entry name" value="LPS_assembly_LptE"/>
</dbReference>
<protein>
    <recommendedName>
        <fullName evidence="6">LPS-assembly lipoprotein LptE</fullName>
    </recommendedName>
</protein>
<keyword evidence="4" id="KW-0812">Transmembrane</keyword>
<evidence type="ECO:0000256" key="4">
    <source>
        <dbReference type="SAM" id="Phobius"/>
    </source>
</evidence>
<keyword evidence="3" id="KW-0998">Cell outer membrane</keyword>
<evidence type="ECO:0000256" key="1">
    <source>
        <dbReference type="ARBA" id="ARBA00022729"/>
    </source>
</evidence>
<gene>
    <name evidence="5" type="ORF">METZ01_LOCUS78774</name>
</gene>
<dbReference type="GO" id="GO:0001530">
    <property type="term" value="F:lipopolysaccharide binding"/>
    <property type="evidence" value="ECO:0007669"/>
    <property type="project" value="TreeGrafter"/>
</dbReference>